<evidence type="ECO:0000256" key="2">
    <source>
        <dbReference type="SAM" id="MobiDB-lite"/>
    </source>
</evidence>
<proteinExistence type="predicted"/>
<feature type="compositionally biased region" description="Pro residues" evidence="2">
    <location>
        <begin position="258"/>
        <end position="270"/>
    </location>
</feature>
<keyword evidence="4" id="KW-1185">Reference proteome</keyword>
<feature type="compositionally biased region" description="Polar residues" evidence="2">
    <location>
        <begin position="366"/>
        <end position="378"/>
    </location>
</feature>
<dbReference type="OMA" id="EPKICDC"/>
<organism evidence="4 5">
    <name type="scientific">Haemonchus contortus</name>
    <name type="common">Barber pole worm</name>
    <dbReference type="NCBI Taxonomy" id="6289"/>
    <lineage>
        <taxon>Eukaryota</taxon>
        <taxon>Metazoa</taxon>
        <taxon>Ecdysozoa</taxon>
        <taxon>Nematoda</taxon>
        <taxon>Chromadorea</taxon>
        <taxon>Rhabditida</taxon>
        <taxon>Rhabditina</taxon>
        <taxon>Rhabditomorpha</taxon>
        <taxon>Strongyloidea</taxon>
        <taxon>Trichostrongylidae</taxon>
        <taxon>Haemonchus</taxon>
    </lineage>
</organism>
<keyword evidence="3" id="KW-1133">Transmembrane helix</keyword>
<keyword evidence="1" id="KW-0677">Repeat</keyword>
<feature type="region of interest" description="Disordered" evidence="2">
    <location>
        <begin position="320"/>
        <end position="342"/>
    </location>
</feature>
<reference evidence="5" key="1">
    <citation type="submission" date="2020-12" db="UniProtKB">
        <authorList>
            <consortium name="WormBaseParasite"/>
        </authorList>
    </citation>
    <scope>IDENTIFICATION</scope>
    <source>
        <strain evidence="5">MHco3</strain>
    </source>
</reference>
<evidence type="ECO:0000313" key="4">
    <source>
        <dbReference type="Proteomes" id="UP000025227"/>
    </source>
</evidence>
<name>A0A7I4Z6I2_HAECO</name>
<dbReference type="PANTHER" id="PTHR24637:SF380">
    <property type="entry name" value="COL_CUTICLE_N DOMAIN-CONTAINING PROTEIN"/>
    <property type="match status" value="1"/>
</dbReference>
<accession>A0A7I4Z6I2</accession>
<dbReference type="PANTHER" id="PTHR24637">
    <property type="entry name" value="COLLAGEN"/>
    <property type="match status" value="1"/>
</dbReference>
<dbReference type="AlphaFoldDB" id="A0A7I4Z6I2"/>
<feature type="transmembrane region" description="Helical" evidence="3">
    <location>
        <begin position="12"/>
        <end position="33"/>
    </location>
</feature>
<protein>
    <submittedName>
        <fullName evidence="5">Collagen</fullName>
    </submittedName>
</protein>
<dbReference type="OrthoDB" id="5983381at2759"/>
<keyword evidence="3" id="KW-0812">Transmembrane</keyword>
<keyword evidence="3" id="KW-0472">Membrane</keyword>
<feature type="compositionally biased region" description="Pro residues" evidence="2">
    <location>
        <begin position="326"/>
        <end position="340"/>
    </location>
</feature>
<dbReference type="WBParaSite" id="HCON_00185470-00001">
    <property type="protein sequence ID" value="HCON_00185470-00001"/>
    <property type="gene ID" value="HCON_00185470"/>
</dbReference>
<dbReference type="Proteomes" id="UP000025227">
    <property type="component" value="Unplaced"/>
</dbReference>
<feature type="region of interest" description="Disordered" evidence="2">
    <location>
        <begin position="356"/>
        <end position="401"/>
    </location>
</feature>
<evidence type="ECO:0000256" key="3">
    <source>
        <dbReference type="SAM" id="Phobius"/>
    </source>
</evidence>
<feature type="region of interest" description="Disordered" evidence="2">
    <location>
        <begin position="129"/>
        <end position="308"/>
    </location>
</feature>
<evidence type="ECO:0000313" key="5">
    <source>
        <dbReference type="WBParaSite" id="HCON_00185470-00001"/>
    </source>
</evidence>
<evidence type="ECO:0000256" key="1">
    <source>
        <dbReference type="ARBA" id="ARBA00022737"/>
    </source>
</evidence>
<feature type="compositionally biased region" description="Basic and acidic residues" evidence="2">
    <location>
        <begin position="170"/>
        <end position="181"/>
    </location>
</feature>
<sequence length="419" mass="44954">VMATKKDDPATIFVSRIATVTSLLAILSCSALYTATVTEIEIFLNSYEKMVASFQDTHQAAYDDLQSLAVKRLKRGALYTPRTSYTDYVVEDDRAERRGNHRREPRYRASYEPKICDCTIIQCPRGPRGPPGNNGVPADDGLPGVPGRPGIDGVYLGEETICPPCPPGPRGEDGPRGEQGEPGKPGIPGLPGTDGTNEPGPAGAPGSRGQSGRPGKQGIPGEPGQDAVQLIGVPGPKGERGPPGFPGPRGDPGFSGLPAPPGPEGPPGPPGETGDQGDFGLRGAPGRKGPPGEDGGYCQCPPREGTGVANRAGVQQLPASWEEYPEPPPPQYRKPKPPLSVRPQFTEDEYIEYQRKNKNKHYKDSPQANIWRSPNSPMISYRDSREKKTHRRLPAIRPIDSKKATKTGDAIEFELRARL</sequence>